<dbReference type="RefSeq" id="WP_147289457.1">
    <property type="nucleotide sequence ID" value="NZ_UGQT01000013.1"/>
</dbReference>
<proteinExistence type="predicted"/>
<name>A0A379PKU9_9MYCO</name>
<protein>
    <recommendedName>
        <fullName evidence="3">GNAT family N-acetyltransferase</fullName>
    </recommendedName>
</protein>
<accession>A0A379PKU9</accession>
<reference evidence="1 2" key="1">
    <citation type="submission" date="2018-06" db="EMBL/GenBank/DDBJ databases">
        <authorList>
            <consortium name="Pathogen Informatics"/>
            <person name="Doyle S."/>
        </authorList>
    </citation>
    <scope>NUCLEOTIDE SEQUENCE [LARGE SCALE GENOMIC DNA]</scope>
    <source>
        <strain evidence="1 2">NCTC10821</strain>
    </source>
</reference>
<evidence type="ECO:0000313" key="2">
    <source>
        <dbReference type="Proteomes" id="UP000254978"/>
    </source>
</evidence>
<evidence type="ECO:0000313" key="1">
    <source>
        <dbReference type="EMBL" id="SUE94993.1"/>
    </source>
</evidence>
<dbReference type="Proteomes" id="UP000254978">
    <property type="component" value="Unassembled WGS sequence"/>
</dbReference>
<organism evidence="1 2">
    <name type="scientific">Mycolicibacterium tokaiense</name>
    <dbReference type="NCBI Taxonomy" id="39695"/>
    <lineage>
        <taxon>Bacteria</taxon>
        <taxon>Bacillati</taxon>
        <taxon>Actinomycetota</taxon>
        <taxon>Actinomycetes</taxon>
        <taxon>Mycobacteriales</taxon>
        <taxon>Mycobacteriaceae</taxon>
        <taxon>Mycolicibacterium</taxon>
    </lineage>
</organism>
<evidence type="ECO:0008006" key="3">
    <source>
        <dbReference type="Google" id="ProtNLM"/>
    </source>
</evidence>
<keyword evidence="2" id="KW-1185">Reference proteome</keyword>
<gene>
    <name evidence="1" type="ORF">NCTC10821_06292</name>
</gene>
<dbReference type="EMBL" id="UGQT01000013">
    <property type="protein sequence ID" value="SUE94993.1"/>
    <property type="molecule type" value="Genomic_DNA"/>
</dbReference>
<dbReference type="OrthoDB" id="9814648at2"/>
<sequence length="114" mass="12293">MTIDEAVDVASWRYSGDWSVYDLSTPQPIIDNLASYRSVASGNEVVGFYCTGVEARVAGMVDVPAILDVGMGMHPELVGRGNGARFGEVVLRDLEARHSGLRCVRWCKAGMSAV</sequence>
<dbReference type="AlphaFoldDB" id="A0A379PKU9"/>